<reference evidence="2 3" key="1">
    <citation type="submission" date="2017-09" db="EMBL/GenBank/DDBJ databases">
        <authorList>
            <person name="Ehlers B."/>
            <person name="Leendertz F.H."/>
        </authorList>
    </citation>
    <scope>NUCLEOTIDE SEQUENCE [LARGE SCALE GENOMIC DNA]</scope>
    <source>
        <strain evidence="2 3">CGMCC 1.10978</strain>
    </source>
</reference>
<evidence type="ECO:0000256" key="1">
    <source>
        <dbReference type="SAM" id="SignalP"/>
    </source>
</evidence>
<protein>
    <recommendedName>
        <fullName evidence="4">Lipoprotein</fullName>
    </recommendedName>
</protein>
<gene>
    <name evidence="2" type="ORF">SAMN06296416_10343</name>
</gene>
<organism evidence="2 3">
    <name type="scientific">Pseudoxanthomonas wuyuanensis</name>
    <dbReference type="NCBI Taxonomy" id="1073196"/>
    <lineage>
        <taxon>Bacteria</taxon>
        <taxon>Pseudomonadati</taxon>
        <taxon>Pseudomonadota</taxon>
        <taxon>Gammaproteobacteria</taxon>
        <taxon>Lysobacterales</taxon>
        <taxon>Lysobacteraceae</taxon>
        <taxon>Pseudoxanthomonas</taxon>
    </lineage>
</organism>
<dbReference type="AlphaFoldDB" id="A0A286D5S8"/>
<dbReference type="RefSeq" id="WP_141400751.1">
    <property type="nucleotide sequence ID" value="NZ_OCND01000003.1"/>
</dbReference>
<name>A0A286D5S8_9GAMM</name>
<evidence type="ECO:0008006" key="4">
    <source>
        <dbReference type="Google" id="ProtNLM"/>
    </source>
</evidence>
<evidence type="ECO:0000313" key="3">
    <source>
        <dbReference type="Proteomes" id="UP000219374"/>
    </source>
</evidence>
<feature type="signal peptide" evidence="1">
    <location>
        <begin position="1"/>
        <end position="30"/>
    </location>
</feature>
<proteinExistence type="predicted"/>
<feature type="chain" id="PRO_5013284430" description="Lipoprotein" evidence="1">
    <location>
        <begin position="31"/>
        <end position="271"/>
    </location>
</feature>
<keyword evidence="1" id="KW-0732">Signal</keyword>
<keyword evidence="3" id="KW-1185">Reference proteome</keyword>
<dbReference type="Proteomes" id="UP000219374">
    <property type="component" value="Unassembled WGS sequence"/>
</dbReference>
<accession>A0A286D5S8</accession>
<dbReference type="OrthoDB" id="5981644at2"/>
<dbReference type="EMBL" id="OCND01000003">
    <property type="protein sequence ID" value="SOD54012.1"/>
    <property type="molecule type" value="Genomic_DNA"/>
</dbReference>
<sequence>MPAMYAFDACLRTCLLTALTAMIAACGAEGGGGETPPTATGTATPAGVAPVSKSVSASNAKLAPAAGTDRFGQRQLDHPDDLQMLMLAYRLEGRQPPIAEWAAAQSRVVHANEFERSALLEAERQRLQGIYDSTADVGRLRLNVRARFGEYDATRGGYYLDAFMPGSVFNFNARPAPHPVVQERVDLQVDNSEEINFWPLDVAAAQDALQRTGGMRNVTLDSRFRITGISRRSGGAVLSARLLGYTIGSERYGRPVTLGVRQFDGSAQGEN</sequence>
<evidence type="ECO:0000313" key="2">
    <source>
        <dbReference type="EMBL" id="SOD54012.1"/>
    </source>
</evidence>